<feature type="transmembrane region" description="Helical" evidence="1">
    <location>
        <begin position="176"/>
        <end position="198"/>
    </location>
</feature>
<feature type="transmembrane region" description="Helical" evidence="1">
    <location>
        <begin position="145"/>
        <end position="170"/>
    </location>
</feature>
<keyword evidence="3" id="KW-1185">Reference proteome</keyword>
<dbReference type="RefSeq" id="WP_214478657.1">
    <property type="nucleotide sequence ID" value="NZ_CP071709.1"/>
</dbReference>
<dbReference type="Proteomes" id="UP000679247">
    <property type="component" value="Chromosome"/>
</dbReference>
<accession>A0ABX8FHM1</accession>
<keyword evidence="1" id="KW-1133">Transmembrane helix</keyword>
<feature type="transmembrane region" description="Helical" evidence="1">
    <location>
        <begin position="12"/>
        <end position="30"/>
    </location>
</feature>
<dbReference type="Pfam" id="PF04854">
    <property type="entry name" value="DUF624"/>
    <property type="match status" value="1"/>
</dbReference>
<evidence type="ECO:0000256" key="1">
    <source>
        <dbReference type="SAM" id="Phobius"/>
    </source>
</evidence>
<keyword evidence="1" id="KW-0472">Membrane</keyword>
<evidence type="ECO:0000313" key="2">
    <source>
        <dbReference type="EMBL" id="QVY63522.1"/>
    </source>
</evidence>
<protein>
    <submittedName>
        <fullName evidence="2">YesL family protein</fullName>
    </submittedName>
</protein>
<reference evidence="2 3" key="1">
    <citation type="submission" date="2021-03" db="EMBL/GenBank/DDBJ databases">
        <title>The first data on the complete genome of the tetrodotoxin-producing bacterium.</title>
        <authorList>
            <person name="Melnikova D.I."/>
            <person name="Nijland R."/>
            <person name="Magarlamov T.Y."/>
        </authorList>
    </citation>
    <scope>NUCLEOTIDE SEQUENCE [LARGE SCALE GENOMIC DNA]</scope>
    <source>
        <strain evidence="2 3">1839</strain>
    </source>
</reference>
<evidence type="ECO:0000313" key="3">
    <source>
        <dbReference type="Proteomes" id="UP000679247"/>
    </source>
</evidence>
<proteinExistence type="predicted"/>
<gene>
    <name evidence="2" type="ORF">J1899_10945</name>
</gene>
<feature type="transmembrane region" description="Helical" evidence="1">
    <location>
        <begin position="75"/>
        <end position="94"/>
    </location>
</feature>
<dbReference type="InterPro" id="IPR006938">
    <property type="entry name" value="DUF624"/>
</dbReference>
<keyword evidence="1" id="KW-0812">Transmembrane</keyword>
<feature type="transmembrane region" description="Helical" evidence="1">
    <location>
        <begin position="106"/>
        <end position="133"/>
    </location>
</feature>
<organism evidence="2 3">
    <name type="scientific">Cytobacillus gottheilii</name>
    <dbReference type="NCBI Taxonomy" id="859144"/>
    <lineage>
        <taxon>Bacteria</taxon>
        <taxon>Bacillati</taxon>
        <taxon>Bacillota</taxon>
        <taxon>Bacilli</taxon>
        <taxon>Bacillales</taxon>
        <taxon>Bacillaceae</taxon>
        <taxon>Cytobacillus</taxon>
    </lineage>
</organism>
<sequence length="214" mass="24655">MNGNEIVSSLDKLFGWITRAVVLNLLWIFYTLKGLIIGGMFPATAAALGVTRKWVMGDVDISIRKTFKDKYKQEFVNANIMGWVLTFIGGILYYNYQLLLNTKEEVWIIVPFSFYILVFFFAIIAVWSFPLLSHFHNNWFEYMKIAFIIGLTKIHYTLAIGLSIFASVYLSLSFPGVIPFFSFSVPSLISIWLALQVFKKMSDEPFHKETEQVN</sequence>
<dbReference type="EMBL" id="CP071709">
    <property type="protein sequence ID" value="QVY63522.1"/>
    <property type="molecule type" value="Genomic_DNA"/>
</dbReference>
<name>A0ABX8FHM1_9BACI</name>